<sequence>MPVLKRMSKMSKPDPTALVEMDPLHKEMVDRKVTPILAQLLTIPPGIVHHHDMLWLYNWLADPECSVEDFIYVNGDLGFDVMITMNRLFKSYVHGSGSINKSRIVIEALAVRCRVIEGPWERLAWSVIDSLESYSAEQHAEYGHGSSKLSNWVIRNVGDSELCPNPNLRHKMLLLYRTLVKIDDDNREKALVSLMRACSSLDRYKQRFLIADIYDIVECLSLFDEGNYLHQLDLKIAEKLKNHRNSRQYILMHDYSHEYAMGLRTLTDPEELQSIIALLKYASDPARMGEKSFHPDPENYLDLAANGLLSIVLFFKRSLQEPELLNVLSDSFMDVMEAVVIWATDRDGSKIGGGEFTLQDVENLLHEFCDEQCIIDGSIVDNLTPDKNTVGQEIIRRYKKRICKLRERVTAQFLDDSPLIYNFLYNDVY</sequence>
<evidence type="ECO:0000313" key="1">
    <source>
        <dbReference type="EMBL" id="CAL4246154.1"/>
    </source>
</evidence>
<protein>
    <submittedName>
        <fullName evidence="1">Uncharacterized protein</fullName>
    </submittedName>
</protein>
<evidence type="ECO:0000313" key="2">
    <source>
        <dbReference type="Proteomes" id="UP001497623"/>
    </source>
</evidence>
<organism evidence="1 2">
    <name type="scientific">Meganyctiphanes norvegica</name>
    <name type="common">Northern krill</name>
    <name type="synonym">Thysanopoda norvegica</name>
    <dbReference type="NCBI Taxonomy" id="48144"/>
    <lineage>
        <taxon>Eukaryota</taxon>
        <taxon>Metazoa</taxon>
        <taxon>Ecdysozoa</taxon>
        <taxon>Arthropoda</taxon>
        <taxon>Crustacea</taxon>
        <taxon>Multicrustacea</taxon>
        <taxon>Malacostraca</taxon>
        <taxon>Eumalacostraca</taxon>
        <taxon>Eucarida</taxon>
        <taxon>Euphausiacea</taxon>
        <taxon>Euphausiidae</taxon>
        <taxon>Meganyctiphanes</taxon>
    </lineage>
</organism>
<name>A0AAV2SXI8_MEGNR</name>
<gene>
    <name evidence="1" type="ORF">MNOR_LOCUS41179</name>
</gene>
<dbReference type="AlphaFoldDB" id="A0AAV2SXI8"/>
<reference evidence="1 2" key="1">
    <citation type="submission" date="2024-05" db="EMBL/GenBank/DDBJ databases">
        <authorList>
            <person name="Wallberg A."/>
        </authorList>
    </citation>
    <scope>NUCLEOTIDE SEQUENCE [LARGE SCALE GENOMIC DNA]</scope>
</reference>
<dbReference type="Proteomes" id="UP001497623">
    <property type="component" value="Unassembled WGS sequence"/>
</dbReference>
<dbReference type="EMBL" id="CAXKWB010143307">
    <property type="protein sequence ID" value="CAL4246154.1"/>
    <property type="molecule type" value="Genomic_DNA"/>
</dbReference>
<comment type="caution">
    <text evidence="1">The sequence shown here is derived from an EMBL/GenBank/DDBJ whole genome shotgun (WGS) entry which is preliminary data.</text>
</comment>
<proteinExistence type="predicted"/>
<accession>A0AAV2SXI8</accession>
<keyword evidence="2" id="KW-1185">Reference proteome</keyword>